<feature type="compositionally biased region" description="Basic and acidic residues" evidence="2">
    <location>
        <begin position="565"/>
        <end position="588"/>
    </location>
</feature>
<feature type="compositionally biased region" description="Polar residues" evidence="2">
    <location>
        <begin position="589"/>
        <end position="598"/>
    </location>
</feature>
<evidence type="ECO:0000313" key="3">
    <source>
        <dbReference type="Proteomes" id="UP000095280"/>
    </source>
</evidence>
<keyword evidence="3" id="KW-1185">Reference proteome</keyword>
<keyword evidence="1" id="KW-0175">Coiled coil</keyword>
<name>A0A1I8IGX1_9PLAT</name>
<feature type="compositionally biased region" description="Basic and acidic residues" evidence="2">
    <location>
        <begin position="603"/>
        <end position="614"/>
    </location>
</feature>
<feature type="compositionally biased region" description="Basic and acidic residues" evidence="2">
    <location>
        <begin position="339"/>
        <end position="348"/>
    </location>
</feature>
<feature type="region of interest" description="Disordered" evidence="2">
    <location>
        <begin position="339"/>
        <end position="715"/>
    </location>
</feature>
<accession>A0A1I8IGX1</accession>
<feature type="compositionally biased region" description="Polar residues" evidence="2">
    <location>
        <begin position="451"/>
        <end position="465"/>
    </location>
</feature>
<reference evidence="4" key="1">
    <citation type="submission" date="2016-11" db="UniProtKB">
        <authorList>
            <consortium name="WormBaseParasite"/>
        </authorList>
    </citation>
    <scope>IDENTIFICATION</scope>
</reference>
<sequence length="974" mass="106834">SQAVRWGPWCSARSSLAANPPARQLGRVEAVRGPAVLLGRFPPPRHQPPPPLPDQAQLLWSRARRQQHAQLSRGFSADGPSALTGCPDRRFVESRVCRERSGSRRISAHLWHCRTALNGLSAAEHLDQTLCRAATVTSMQQTLWLSSTTAVLELWFSQSHSKVSRDDASVGSRVQLHSKQLAVQPQILDAAGFHAVRAADREDSAGRASAALVPLAAELAGLLGPTIFVNAGDGGWAGWLRCWDGFGSFTGSAVMLDQLELLDLGSWKNGIKGKHKHRQQSLRFGAFSCQPGHNGVDEMRSLLKPIEKQTCQRKSREKANYNGLYARISKLCIKKEAVSGERRQERLPRSATSGGERRQERLPRSATSGGERRQERLPRSATSGGERRQERLPRSATSGGERSKSDFPDPPLPAAKGSKSDFPDPPLPAEKGSKRDFPNPPSGQPKKGQVELSSTTESQTQQKPSSFDLLDPEAMLKKRLQSKTEPSKPADEKSLLKTSRSGLPDPTELLKKRKGSSAEKAPIVETKTSDISMEPSPVEKDQQLTDGQDPTELPKKTKGSTAERVSAEAETPKKTEDVKFDTSSKEVTEASTKSSLPEPSQLIKKEKPKADEGPKISQTVTGTKTSSNDSSPKPPAVKVSQKPPIQVVEPPARRELQRRPIEEVATIEEESEDRAADTDSDEAWRLSSARYQPAASPRSPRRTGGQALGPLPTYSSSSRDLIAKMRANLANSQPTPAANEDYTVYDEEEREAMATARQNVQTKAYLVAALEKGESQASELMQIMEEDRAVLQATRQENLELRSRVESDSRDIAGLESRLGELEQLLQSVQQENRRLAQQLQATSARLDRQQQPQSGVYFNDDYSIGGGYFVGSASAETARLRREAVNQRLKAELNTATASSIWQGYEALNSFRSRSGEDSVPKQRALERSLTGALDDYVTARELGASARRYADELLAKYSKELQQCSSSNGAQQ</sequence>
<dbReference type="Proteomes" id="UP000095280">
    <property type="component" value="Unplaced"/>
</dbReference>
<evidence type="ECO:0000256" key="1">
    <source>
        <dbReference type="SAM" id="Coils"/>
    </source>
</evidence>
<dbReference type="WBParaSite" id="maker-uti_cns_0012277-snap-gene-0.1-mRNA-1">
    <property type="protein sequence ID" value="maker-uti_cns_0012277-snap-gene-0.1-mRNA-1"/>
    <property type="gene ID" value="maker-uti_cns_0012277-snap-gene-0.1"/>
</dbReference>
<feature type="compositionally biased region" description="Basic and acidic residues" evidence="2">
    <location>
        <begin position="485"/>
        <end position="495"/>
    </location>
</feature>
<proteinExistence type="predicted"/>
<evidence type="ECO:0000313" key="4">
    <source>
        <dbReference type="WBParaSite" id="maker-uti_cns_0012277-snap-gene-0.1-mRNA-1"/>
    </source>
</evidence>
<evidence type="ECO:0000256" key="2">
    <source>
        <dbReference type="SAM" id="MobiDB-lite"/>
    </source>
</evidence>
<protein>
    <submittedName>
        <fullName evidence="4">MHD domain-containing protein</fullName>
    </submittedName>
</protein>
<feature type="coiled-coil region" evidence="1">
    <location>
        <begin position="805"/>
        <end position="846"/>
    </location>
</feature>
<dbReference type="AlphaFoldDB" id="A0A1I8IGX1"/>
<feature type="compositionally biased region" description="Basic and acidic residues" evidence="2">
    <location>
        <begin position="651"/>
        <end position="662"/>
    </location>
</feature>
<feature type="compositionally biased region" description="Polar residues" evidence="2">
    <location>
        <begin position="616"/>
        <end position="631"/>
    </location>
</feature>
<organism evidence="3 4">
    <name type="scientific">Macrostomum lignano</name>
    <dbReference type="NCBI Taxonomy" id="282301"/>
    <lineage>
        <taxon>Eukaryota</taxon>
        <taxon>Metazoa</taxon>
        <taxon>Spiralia</taxon>
        <taxon>Lophotrochozoa</taxon>
        <taxon>Platyhelminthes</taxon>
        <taxon>Rhabditophora</taxon>
        <taxon>Macrostomorpha</taxon>
        <taxon>Macrostomida</taxon>
        <taxon>Macrostomidae</taxon>
        <taxon>Macrostomum</taxon>
    </lineage>
</organism>